<dbReference type="GO" id="GO:0006508">
    <property type="term" value="P:proteolysis"/>
    <property type="evidence" value="ECO:0007669"/>
    <property type="project" value="UniProtKB-KW"/>
</dbReference>
<keyword evidence="6 13" id="KW-0812">Transmembrane</keyword>
<dbReference type="PANTHER" id="PTHR35864">
    <property type="entry name" value="ZINC METALLOPROTEASE MJ0611-RELATED"/>
    <property type="match status" value="1"/>
</dbReference>
<comment type="similarity">
    <text evidence="3">Belongs to the peptidase M50B family.</text>
</comment>
<evidence type="ECO:0000256" key="3">
    <source>
        <dbReference type="ARBA" id="ARBA00007931"/>
    </source>
</evidence>
<dbReference type="InterPro" id="IPR052348">
    <property type="entry name" value="Metallopeptidase_M50B"/>
</dbReference>
<dbReference type="PANTHER" id="PTHR35864:SF1">
    <property type="entry name" value="ZINC METALLOPROTEASE YWHC-RELATED"/>
    <property type="match status" value="1"/>
</dbReference>
<dbReference type="EMBL" id="MFGB01000016">
    <property type="protein sequence ID" value="OGF26316.1"/>
    <property type="molecule type" value="Genomic_DNA"/>
</dbReference>
<dbReference type="CDD" id="cd06158">
    <property type="entry name" value="S2P-M50_like_1"/>
    <property type="match status" value="1"/>
</dbReference>
<dbReference type="InterPro" id="IPR008915">
    <property type="entry name" value="Peptidase_M50"/>
</dbReference>
<comment type="caution">
    <text evidence="15">The sequence shown here is derived from an EMBL/GenBank/DDBJ whole genome shotgun (WGS) entry which is preliminary data.</text>
</comment>
<evidence type="ECO:0000256" key="12">
    <source>
        <dbReference type="ARBA" id="ARBA00023136"/>
    </source>
</evidence>
<feature type="transmembrane region" description="Helical" evidence="13">
    <location>
        <begin position="94"/>
        <end position="113"/>
    </location>
</feature>
<comment type="cofactor">
    <cofactor evidence="1">
        <name>Zn(2+)</name>
        <dbReference type="ChEBI" id="CHEBI:29105"/>
    </cofactor>
</comment>
<evidence type="ECO:0000259" key="14">
    <source>
        <dbReference type="Pfam" id="PF02163"/>
    </source>
</evidence>
<evidence type="ECO:0000256" key="8">
    <source>
        <dbReference type="ARBA" id="ARBA00022801"/>
    </source>
</evidence>
<evidence type="ECO:0000256" key="2">
    <source>
        <dbReference type="ARBA" id="ARBA00004651"/>
    </source>
</evidence>
<evidence type="ECO:0000256" key="5">
    <source>
        <dbReference type="ARBA" id="ARBA00022670"/>
    </source>
</evidence>
<dbReference type="InterPro" id="IPR044537">
    <property type="entry name" value="Rip2-like"/>
</dbReference>
<evidence type="ECO:0000256" key="9">
    <source>
        <dbReference type="ARBA" id="ARBA00022833"/>
    </source>
</evidence>
<evidence type="ECO:0000256" key="6">
    <source>
        <dbReference type="ARBA" id="ARBA00022692"/>
    </source>
</evidence>
<reference evidence="15 16" key="1">
    <citation type="journal article" date="2016" name="Nat. Commun.">
        <title>Thousands of microbial genomes shed light on interconnected biogeochemical processes in an aquifer system.</title>
        <authorList>
            <person name="Anantharaman K."/>
            <person name="Brown C.T."/>
            <person name="Hug L.A."/>
            <person name="Sharon I."/>
            <person name="Castelle C.J."/>
            <person name="Probst A.J."/>
            <person name="Thomas B.C."/>
            <person name="Singh A."/>
            <person name="Wilkins M.J."/>
            <person name="Karaoz U."/>
            <person name="Brodie E.L."/>
            <person name="Williams K.H."/>
            <person name="Hubbard S.S."/>
            <person name="Banfield J.F."/>
        </authorList>
    </citation>
    <scope>NUCLEOTIDE SEQUENCE [LARGE SCALE GENOMIC DNA]</scope>
</reference>
<dbReference type="GO" id="GO:0008237">
    <property type="term" value="F:metallopeptidase activity"/>
    <property type="evidence" value="ECO:0007669"/>
    <property type="project" value="UniProtKB-KW"/>
</dbReference>
<evidence type="ECO:0000313" key="16">
    <source>
        <dbReference type="Proteomes" id="UP000178367"/>
    </source>
</evidence>
<sequence length="205" mass="22816">MSIDLAIFQIIILVFSAIIHEYMHGWMADRLGDPTARDAGRLTMNPIAHIDPFGSILLPLLMITMNTGFVFGWAKPVPFNPYNLRDAKYGPAKVAIAGPLGNLITALFFGLILRFSPLPNPTLGALLALIVWINLLLMVFNLVPIPPMDGSKVIAPFLPVSWQNRFAEAERYGMFLVLLFVIFGFFLIVPIIDLLFKLIAGFPLY</sequence>
<feature type="transmembrane region" description="Helical" evidence="13">
    <location>
        <begin position="6"/>
        <end position="23"/>
    </location>
</feature>
<keyword evidence="7" id="KW-0479">Metal-binding</keyword>
<protein>
    <recommendedName>
        <fullName evidence="14">Peptidase M50 domain-containing protein</fullName>
    </recommendedName>
</protein>
<feature type="transmembrane region" description="Helical" evidence="13">
    <location>
        <begin position="125"/>
        <end position="143"/>
    </location>
</feature>
<accession>A0A1F5SID5</accession>
<dbReference type="AlphaFoldDB" id="A0A1F5SID5"/>
<dbReference type="GO" id="GO:0046872">
    <property type="term" value="F:metal ion binding"/>
    <property type="evidence" value="ECO:0007669"/>
    <property type="project" value="UniProtKB-KW"/>
</dbReference>
<evidence type="ECO:0000256" key="10">
    <source>
        <dbReference type="ARBA" id="ARBA00022989"/>
    </source>
</evidence>
<feature type="transmembrane region" description="Helical" evidence="13">
    <location>
        <begin position="172"/>
        <end position="196"/>
    </location>
</feature>
<feature type="domain" description="Peptidase M50" evidence="14">
    <location>
        <begin position="123"/>
        <end position="181"/>
    </location>
</feature>
<keyword evidence="10 13" id="KW-1133">Transmembrane helix</keyword>
<evidence type="ECO:0000313" key="15">
    <source>
        <dbReference type="EMBL" id="OGF26316.1"/>
    </source>
</evidence>
<keyword evidence="12 13" id="KW-0472">Membrane</keyword>
<evidence type="ECO:0000256" key="13">
    <source>
        <dbReference type="SAM" id="Phobius"/>
    </source>
</evidence>
<feature type="transmembrane region" description="Helical" evidence="13">
    <location>
        <begin position="53"/>
        <end position="74"/>
    </location>
</feature>
<dbReference type="Pfam" id="PF02163">
    <property type="entry name" value="Peptidase_M50"/>
    <property type="match status" value="1"/>
</dbReference>
<evidence type="ECO:0000256" key="7">
    <source>
        <dbReference type="ARBA" id="ARBA00022723"/>
    </source>
</evidence>
<keyword evidence="5" id="KW-0645">Protease</keyword>
<organism evidence="15 16">
    <name type="scientific">Candidatus Falkowbacteria bacterium RIFOXYA2_FULL_47_19</name>
    <dbReference type="NCBI Taxonomy" id="1797994"/>
    <lineage>
        <taxon>Bacteria</taxon>
        <taxon>Candidatus Falkowiibacteriota</taxon>
    </lineage>
</organism>
<evidence type="ECO:0000256" key="4">
    <source>
        <dbReference type="ARBA" id="ARBA00022475"/>
    </source>
</evidence>
<dbReference type="Proteomes" id="UP000178367">
    <property type="component" value="Unassembled WGS sequence"/>
</dbReference>
<keyword evidence="8" id="KW-0378">Hydrolase</keyword>
<dbReference type="STRING" id="1797994.A2227_03455"/>
<dbReference type="GO" id="GO:0005886">
    <property type="term" value="C:plasma membrane"/>
    <property type="evidence" value="ECO:0007669"/>
    <property type="project" value="UniProtKB-SubCell"/>
</dbReference>
<evidence type="ECO:0000256" key="11">
    <source>
        <dbReference type="ARBA" id="ARBA00023049"/>
    </source>
</evidence>
<comment type="subcellular location">
    <subcellularLocation>
        <location evidence="2">Cell membrane</location>
        <topology evidence="2">Multi-pass membrane protein</topology>
    </subcellularLocation>
</comment>
<name>A0A1F5SID5_9BACT</name>
<keyword evidence="11" id="KW-0482">Metalloprotease</keyword>
<gene>
    <name evidence="15" type="ORF">A2227_03455</name>
</gene>
<keyword evidence="4" id="KW-1003">Cell membrane</keyword>
<proteinExistence type="inferred from homology"/>
<keyword evidence="9" id="KW-0862">Zinc</keyword>
<evidence type="ECO:0000256" key="1">
    <source>
        <dbReference type="ARBA" id="ARBA00001947"/>
    </source>
</evidence>